<dbReference type="InterPro" id="IPR003961">
    <property type="entry name" value="FN3_dom"/>
</dbReference>
<dbReference type="FunFam" id="2.60.40.10:FF:000234">
    <property type="entry name" value="Collagen, type XII, alpha 1"/>
    <property type="match status" value="1"/>
</dbReference>
<dbReference type="Gene3D" id="2.60.40.10">
    <property type="entry name" value="Immunoglobulins"/>
    <property type="match status" value="1"/>
</dbReference>
<dbReference type="SUPFAM" id="SSF49265">
    <property type="entry name" value="Fibronectin type III"/>
    <property type="match status" value="1"/>
</dbReference>
<dbReference type="SMART" id="SM00060">
    <property type="entry name" value="FN3"/>
    <property type="match status" value="1"/>
</dbReference>
<accession>A0A4W5QQ56</accession>
<dbReference type="PROSITE" id="PS50853">
    <property type="entry name" value="FN3"/>
    <property type="match status" value="1"/>
</dbReference>
<organism evidence="2 3">
    <name type="scientific">Hucho hucho</name>
    <name type="common">huchen</name>
    <dbReference type="NCBI Taxonomy" id="62062"/>
    <lineage>
        <taxon>Eukaryota</taxon>
        <taxon>Metazoa</taxon>
        <taxon>Chordata</taxon>
        <taxon>Craniata</taxon>
        <taxon>Vertebrata</taxon>
        <taxon>Euteleostomi</taxon>
        <taxon>Actinopterygii</taxon>
        <taxon>Neopterygii</taxon>
        <taxon>Teleostei</taxon>
        <taxon>Protacanthopterygii</taxon>
        <taxon>Salmoniformes</taxon>
        <taxon>Salmonidae</taxon>
        <taxon>Salmoninae</taxon>
        <taxon>Hucho</taxon>
    </lineage>
</organism>
<dbReference type="STRING" id="62062.ENSHHUP00000074514"/>
<keyword evidence="3" id="KW-1185">Reference proteome</keyword>
<dbReference type="InterPro" id="IPR036116">
    <property type="entry name" value="FN3_sf"/>
</dbReference>
<dbReference type="AlphaFoldDB" id="A0A4W5QQ56"/>
<dbReference type="Proteomes" id="UP000314982">
    <property type="component" value="Unassembled WGS sequence"/>
</dbReference>
<name>A0A4W5QQ56_9TELE</name>
<evidence type="ECO:0000259" key="1">
    <source>
        <dbReference type="PROSITE" id="PS50853"/>
    </source>
</evidence>
<dbReference type="CDD" id="cd00063">
    <property type="entry name" value="FN3"/>
    <property type="match status" value="1"/>
</dbReference>
<reference evidence="2" key="3">
    <citation type="submission" date="2025-09" db="UniProtKB">
        <authorList>
            <consortium name="Ensembl"/>
        </authorList>
    </citation>
    <scope>IDENTIFICATION</scope>
</reference>
<dbReference type="InterPro" id="IPR013783">
    <property type="entry name" value="Ig-like_fold"/>
</dbReference>
<sequence length="94" mass="9992">MPPAGELRVRDVTHSTLKMNWDAAPGAVLKYIITYTPDEGEAKELEVGGGVTSKALDNLISQTEYVLAVTPIYDDGAGNPMLNTAITGTVTQPM</sequence>
<reference evidence="2" key="2">
    <citation type="submission" date="2025-08" db="UniProtKB">
        <authorList>
            <consortium name="Ensembl"/>
        </authorList>
    </citation>
    <scope>IDENTIFICATION</scope>
</reference>
<dbReference type="GeneTree" id="ENSGT00970000196859"/>
<dbReference type="Ensembl" id="ENSHHUT00000076962.1">
    <property type="protein sequence ID" value="ENSHHUP00000074514.1"/>
    <property type="gene ID" value="ENSHHUG00000043713.1"/>
</dbReference>
<protein>
    <recommendedName>
        <fullName evidence="1">Fibronectin type-III domain-containing protein</fullName>
    </recommendedName>
</protein>
<evidence type="ECO:0000313" key="2">
    <source>
        <dbReference type="Ensembl" id="ENSHHUP00000074514.1"/>
    </source>
</evidence>
<reference evidence="3" key="1">
    <citation type="submission" date="2018-06" db="EMBL/GenBank/DDBJ databases">
        <title>Genome assembly of Danube salmon.</title>
        <authorList>
            <person name="Macqueen D.J."/>
            <person name="Gundappa M.K."/>
        </authorList>
    </citation>
    <scope>NUCLEOTIDE SEQUENCE [LARGE SCALE GENOMIC DNA]</scope>
</reference>
<dbReference type="Pfam" id="PF00041">
    <property type="entry name" value="fn3"/>
    <property type="match status" value="1"/>
</dbReference>
<evidence type="ECO:0000313" key="3">
    <source>
        <dbReference type="Proteomes" id="UP000314982"/>
    </source>
</evidence>
<feature type="domain" description="Fibronectin type-III" evidence="1">
    <location>
        <begin position="3"/>
        <end position="94"/>
    </location>
</feature>
<proteinExistence type="predicted"/>